<proteinExistence type="predicted"/>
<gene>
    <name evidence="1" type="ORF">LCGC14_1943200</name>
</gene>
<dbReference type="AlphaFoldDB" id="A0A0F9G862"/>
<comment type="caution">
    <text evidence="1">The sequence shown here is derived from an EMBL/GenBank/DDBJ whole genome shotgun (WGS) entry which is preliminary data.</text>
</comment>
<name>A0A0F9G862_9ZZZZ</name>
<reference evidence="1" key="1">
    <citation type="journal article" date="2015" name="Nature">
        <title>Complex archaea that bridge the gap between prokaryotes and eukaryotes.</title>
        <authorList>
            <person name="Spang A."/>
            <person name="Saw J.H."/>
            <person name="Jorgensen S.L."/>
            <person name="Zaremba-Niedzwiedzka K."/>
            <person name="Martijn J."/>
            <person name="Lind A.E."/>
            <person name="van Eijk R."/>
            <person name="Schleper C."/>
            <person name="Guy L."/>
            <person name="Ettema T.J."/>
        </authorList>
    </citation>
    <scope>NUCLEOTIDE SEQUENCE</scope>
</reference>
<protein>
    <submittedName>
        <fullName evidence="1">Uncharacterized protein</fullName>
    </submittedName>
</protein>
<sequence length="89" mass="9522">MANSKENSLFVVDTVGPVADVGETISVVGWNIYASNATWSITLKTDAGLIIFQSDNNSPTPVLCKPMPTAAGIVCTELTACTMRMYYQS</sequence>
<dbReference type="EMBL" id="LAZR01021071">
    <property type="protein sequence ID" value="KKL86591.1"/>
    <property type="molecule type" value="Genomic_DNA"/>
</dbReference>
<evidence type="ECO:0000313" key="1">
    <source>
        <dbReference type="EMBL" id="KKL86591.1"/>
    </source>
</evidence>
<accession>A0A0F9G862</accession>
<organism evidence="1">
    <name type="scientific">marine sediment metagenome</name>
    <dbReference type="NCBI Taxonomy" id="412755"/>
    <lineage>
        <taxon>unclassified sequences</taxon>
        <taxon>metagenomes</taxon>
        <taxon>ecological metagenomes</taxon>
    </lineage>
</organism>